<dbReference type="KEGG" id="hpse:HPF_00410"/>
<evidence type="ECO:0000259" key="3">
    <source>
        <dbReference type="SMART" id="SM00062"/>
    </source>
</evidence>
<protein>
    <submittedName>
        <fullName evidence="4">Cystine transporter subunit</fullName>
    </submittedName>
</protein>
<dbReference type="SUPFAM" id="SSF53850">
    <property type="entry name" value="Periplasmic binding protein-like II"/>
    <property type="match status" value="1"/>
</dbReference>
<feature type="domain" description="Solute-binding protein family 3/N-terminal" evidence="3">
    <location>
        <begin position="24"/>
        <end position="278"/>
    </location>
</feature>
<proteinExistence type="predicted"/>
<organism evidence="4 5">
    <name type="scientific">Hydrogenophaga pseudoflava</name>
    <name type="common">Pseudomonas carboxydoflava</name>
    <dbReference type="NCBI Taxonomy" id="47421"/>
    <lineage>
        <taxon>Bacteria</taxon>
        <taxon>Pseudomonadati</taxon>
        <taxon>Pseudomonadota</taxon>
        <taxon>Betaproteobacteria</taxon>
        <taxon>Burkholderiales</taxon>
        <taxon>Comamonadaceae</taxon>
        <taxon>Hydrogenophaga</taxon>
    </lineage>
</organism>
<dbReference type="EMBL" id="CP037867">
    <property type="protein sequence ID" value="QBM26117.1"/>
    <property type="molecule type" value="Genomic_DNA"/>
</dbReference>
<dbReference type="SMART" id="SM00062">
    <property type="entry name" value="PBPb"/>
    <property type="match status" value="1"/>
</dbReference>
<dbReference type="PANTHER" id="PTHR35936">
    <property type="entry name" value="MEMBRANE-BOUND LYTIC MUREIN TRANSGLYCOSYLASE F"/>
    <property type="match status" value="1"/>
</dbReference>
<keyword evidence="1 2" id="KW-0732">Signal</keyword>
<dbReference type="AlphaFoldDB" id="A0A4P6WRW7"/>
<reference evidence="4 5" key="1">
    <citation type="submission" date="2019-03" db="EMBL/GenBank/DDBJ databases">
        <authorList>
            <person name="Sebastian G."/>
            <person name="Baumann P."/>
            <person name="Ruckert C."/>
            <person name="Kalinowski J."/>
            <person name="Nebel B."/>
            <person name="Takors R."/>
            <person name="Blombach B."/>
        </authorList>
    </citation>
    <scope>NUCLEOTIDE SEQUENCE [LARGE SCALE GENOMIC DNA]</scope>
    <source>
        <strain evidence="4 5">DSM 1084</strain>
    </source>
</reference>
<accession>A0A4P6WRW7</accession>
<evidence type="ECO:0000313" key="5">
    <source>
        <dbReference type="Proteomes" id="UP000293912"/>
    </source>
</evidence>
<name>A0A4P6WRW7_HYDPS</name>
<feature type="signal peptide" evidence="2">
    <location>
        <begin position="1"/>
        <end position="22"/>
    </location>
</feature>
<dbReference type="Gene3D" id="3.40.190.10">
    <property type="entry name" value="Periplasmic binding protein-like II"/>
    <property type="match status" value="3"/>
</dbReference>
<dbReference type="PANTHER" id="PTHR35936:SF17">
    <property type="entry name" value="ARGININE-BINDING EXTRACELLULAR PROTEIN ARTP"/>
    <property type="match status" value="1"/>
</dbReference>
<gene>
    <name evidence="4" type="ORF">HPF_00410</name>
</gene>
<evidence type="ECO:0000313" key="4">
    <source>
        <dbReference type="EMBL" id="QBM26117.1"/>
    </source>
</evidence>
<sequence length="302" mass="31629" precursor="true">MNTPRALMAPLLLAPVLAFAQAAPLTVCMAEDNPPFSMARKGQVTGFDVKLAEAVARELGRELKLMPFEPEVEKEAMLTHEVNAMLSAGLCDLASGFPLLASDLGPPTRERFKTPDYPGAKPPRERPFVPLGTLVPSQPYQGTALVIVQRAGAPVAASLGDLKGRKVAAVAGTLEGTLVAMYGGGALAKDMVSLGQREDVWAALDSGRVDALMVPSAAFDTYRARKPGTTLQAGPARPLGINLGWVALSSKADLLEAVNRVVARASASGELQVWAREAGLSWQAPSVPAVTGTLSLAGLLRD</sequence>
<evidence type="ECO:0000256" key="2">
    <source>
        <dbReference type="SAM" id="SignalP"/>
    </source>
</evidence>
<dbReference type="Proteomes" id="UP000293912">
    <property type="component" value="Chromosome"/>
</dbReference>
<dbReference type="InterPro" id="IPR001638">
    <property type="entry name" value="Solute-binding_3/MltF_N"/>
</dbReference>
<dbReference type="RefSeq" id="WP_133155413.1">
    <property type="nucleotide sequence ID" value="NZ_CP037867.1"/>
</dbReference>
<keyword evidence="5" id="KW-1185">Reference proteome</keyword>
<feature type="chain" id="PRO_5020271227" evidence="2">
    <location>
        <begin position="23"/>
        <end position="302"/>
    </location>
</feature>
<dbReference type="Pfam" id="PF00497">
    <property type="entry name" value="SBP_bac_3"/>
    <property type="match status" value="1"/>
</dbReference>
<evidence type="ECO:0000256" key="1">
    <source>
        <dbReference type="ARBA" id="ARBA00022729"/>
    </source>
</evidence>